<evidence type="ECO:0000313" key="2">
    <source>
        <dbReference type="EMBL" id="VBA36345.1"/>
    </source>
</evidence>
<evidence type="ECO:0008006" key="4">
    <source>
        <dbReference type="Google" id="ProtNLM"/>
    </source>
</evidence>
<dbReference type="EMBL" id="UPHP01000034">
    <property type="protein sequence ID" value="VBA36345.1"/>
    <property type="molecule type" value="Genomic_DNA"/>
</dbReference>
<accession>A0A498PVY7</accession>
<keyword evidence="1" id="KW-0472">Membrane</keyword>
<dbReference type="Proteomes" id="UP000273307">
    <property type="component" value="Unassembled WGS sequence"/>
</dbReference>
<evidence type="ECO:0000256" key="1">
    <source>
        <dbReference type="SAM" id="Phobius"/>
    </source>
</evidence>
<keyword evidence="3" id="KW-1185">Reference proteome</keyword>
<feature type="transmembrane region" description="Helical" evidence="1">
    <location>
        <begin position="97"/>
        <end position="114"/>
    </location>
</feature>
<keyword evidence="1" id="KW-1133">Transmembrane helix</keyword>
<keyword evidence="1" id="KW-0812">Transmembrane</keyword>
<reference evidence="2 3" key="1">
    <citation type="submission" date="2018-09" db="EMBL/GenBank/DDBJ databases">
        <authorList>
            <person name="Tagini F."/>
        </authorList>
    </citation>
    <scope>NUCLEOTIDE SEQUENCE [LARGE SCALE GENOMIC DNA]</scope>
    <source>
        <strain evidence="2 3">MK136</strain>
    </source>
</reference>
<feature type="transmembrane region" description="Helical" evidence="1">
    <location>
        <begin position="121"/>
        <end position="139"/>
    </location>
</feature>
<name>A0A498PVY7_9MYCO</name>
<sequence>MSIAGGQVSRVGSLLFGLLMVASAVVGSHGPAVAGGVAAALAVAAGIAFRPAATIAVLLSVSVLVMSDPSQGLAALSGLCAAGYLVCRHGVGLVVGSVPTIVSAVGFALAGLVATSFPLQLPWLPLVAPVSVVAIYVLATRPFVG</sequence>
<organism evidence="2 3">
    <name type="scientific">Mycobacterium attenuatum</name>
    <dbReference type="NCBI Taxonomy" id="2341086"/>
    <lineage>
        <taxon>Bacteria</taxon>
        <taxon>Bacillati</taxon>
        <taxon>Actinomycetota</taxon>
        <taxon>Actinomycetes</taxon>
        <taxon>Mycobacteriales</taxon>
        <taxon>Mycobacteriaceae</taxon>
        <taxon>Mycobacterium</taxon>
    </lineage>
</organism>
<protein>
    <recommendedName>
        <fullName evidence="4">Integral membrane protein</fullName>
    </recommendedName>
</protein>
<gene>
    <name evidence="2" type="ORF">LAUMK136_01385</name>
</gene>
<feature type="transmembrane region" description="Helical" evidence="1">
    <location>
        <begin position="37"/>
        <end position="65"/>
    </location>
</feature>
<dbReference type="RefSeq" id="WP_122525168.1">
    <property type="nucleotide sequence ID" value="NZ_UPHP01000034.1"/>
</dbReference>
<dbReference type="AlphaFoldDB" id="A0A498PVY7"/>
<evidence type="ECO:0000313" key="3">
    <source>
        <dbReference type="Proteomes" id="UP000273307"/>
    </source>
</evidence>
<dbReference type="OrthoDB" id="4753611at2"/>
<proteinExistence type="predicted"/>